<protein>
    <submittedName>
        <fullName evidence="2">Uncharacterized protein</fullName>
    </submittedName>
</protein>
<gene>
    <name evidence="2" type="ORF">VNO77_19266</name>
</gene>
<name>A0AAN9QKC2_CANGL</name>
<keyword evidence="3" id="KW-1185">Reference proteome</keyword>
<evidence type="ECO:0000313" key="2">
    <source>
        <dbReference type="EMBL" id="KAK7338644.1"/>
    </source>
</evidence>
<dbReference type="AlphaFoldDB" id="A0AAN9QKC2"/>
<accession>A0AAN9QKC2</accession>
<dbReference type="EMBL" id="JAYMYQ010000004">
    <property type="protein sequence ID" value="KAK7338644.1"/>
    <property type="molecule type" value="Genomic_DNA"/>
</dbReference>
<comment type="caution">
    <text evidence="2">The sequence shown here is derived from an EMBL/GenBank/DDBJ whole genome shotgun (WGS) entry which is preliminary data.</text>
</comment>
<proteinExistence type="predicted"/>
<dbReference type="Proteomes" id="UP001367508">
    <property type="component" value="Unassembled WGS sequence"/>
</dbReference>
<feature type="region of interest" description="Disordered" evidence="1">
    <location>
        <begin position="1"/>
        <end position="22"/>
    </location>
</feature>
<sequence length="125" mass="14129">MTIENSPYVHKGGPSARSRRQGDTTRIVGQVTLSFLSKLRALLNAARDPDTFILSIGSGLGNRRRGTFLWKPENFKSKIPILSILWKLKNTVEEEKWRRLAESTSCGEFAFVVFGEAFYQGIMFS</sequence>
<organism evidence="2 3">
    <name type="scientific">Canavalia gladiata</name>
    <name type="common">Sword bean</name>
    <name type="synonym">Dolichos gladiatus</name>
    <dbReference type="NCBI Taxonomy" id="3824"/>
    <lineage>
        <taxon>Eukaryota</taxon>
        <taxon>Viridiplantae</taxon>
        <taxon>Streptophyta</taxon>
        <taxon>Embryophyta</taxon>
        <taxon>Tracheophyta</taxon>
        <taxon>Spermatophyta</taxon>
        <taxon>Magnoliopsida</taxon>
        <taxon>eudicotyledons</taxon>
        <taxon>Gunneridae</taxon>
        <taxon>Pentapetalae</taxon>
        <taxon>rosids</taxon>
        <taxon>fabids</taxon>
        <taxon>Fabales</taxon>
        <taxon>Fabaceae</taxon>
        <taxon>Papilionoideae</taxon>
        <taxon>50 kb inversion clade</taxon>
        <taxon>NPAAA clade</taxon>
        <taxon>indigoferoid/millettioid clade</taxon>
        <taxon>Phaseoleae</taxon>
        <taxon>Canavalia</taxon>
    </lineage>
</organism>
<evidence type="ECO:0000313" key="3">
    <source>
        <dbReference type="Proteomes" id="UP001367508"/>
    </source>
</evidence>
<reference evidence="2 3" key="1">
    <citation type="submission" date="2024-01" db="EMBL/GenBank/DDBJ databases">
        <title>The genomes of 5 underutilized Papilionoideae crops provide insights into root nodulation and disease resistanc.</title>
        <authorList>
            <person name="Jiang F."/>
        </authorList>
    </citation>
    <scope>NUCLEOTIDE SEQUENCE [LARGE SCALE GENOMIC DNA]</scope>
    <source>
        <strain evidence="2">LVBAO_FW01</strain>
        <tissue evidence="2">Leaves</tissue>
    </source>
</reference>
<evidence type="ECO:0000256" key="1">
    <source>
        <dbReference type="SAM" id="MobiDB-lite"/>
    </source>
</evidence>